<accession>A0ACB9B791</accession>
<protein>
    <submittedName>
        <fullName evidence="1">Uncharacterized protein</fullName>
    </submittedName>
</protein>
<reference evidence="1 2" key="2">
    <citation type="journal article" date="2022" name="Mol. Ecol. Resour.">
        <title>The genomes of chicory, endive, great burdock and yacon provide insights into Asteraceae paleo-polyploidization history and plant inulin production.</title>
        <authorList>
            <person name="Fan W."/>
            <person name="Wang S."/>
            <person name="Wang H."/>
            <person name="Wang A."/>
            <person name="Jiang F."/>
            <person name="Liu H."/>
            <person name="Zhao H."/>
            <person name="Xu D."/>
            <person name="Zhang Y."/>
        </authorList>
    </citation>
    <scope>NUCLEOTIDE SEQUENCE [LARGE SCALE GENOMIC DNA]</scope>
    <source>
        <strain evidence="2">cv. Yunnan</strain>
        <tissue evidence="1">Leaves</tissue>
    </source>
</reference>
<sequence>MTTQTPPAEISTTKLDRIGWFKASKLAQPKVYQNFAEHKRESTKKIIIWKFYHLRNLYVVKRRGGVIPCFKSFHALQSLPRWDIMELSELELINPGNNNTTFDLQSLIRSQCLFGFTTLIPQKTQRRKKKNVFDSVTGKRKVVIRLKPIEVEHRVMILPRIPAVLDNFKKWFMIIRPVKR</sequence>
<reference evidence="2" key="1">
    <citation type="journal article" date="2022" name="Mol. Ecol. Resour.">
        <title>The genomes of chicory, endive, great burdock and yacon provide insights into Asteraceae palaeo-polyploidization history and plant inulin production.</title>
        <authorList>
            <person name="Fan W."/>
            <person name="Wang S."/>
            <person name="Wang H."/>
            <person name="Wang A."/>
            <person name="Jiang F."/>
            <person name="Liu H."/>
            <person name="Zhao H."/>
            <person name="Xu D."/>
            <person name="Zhang Y."/>
        </authorList>
    </citation>
    <scope>NUCLEOTIDE SEQUENCE [LARGE SCALE GENOMIC DNA]</scope>
    <source>
        <strain evidence="2">cv. Yunnan</strain>
    </source>
</reference>
<keyword evidence="2" id="KW-1185">Reference proteome</keyword>
<name>A0ACB9B791_9ASTR</name>
<proteinExistence type="predicted"/>
<dbReference type="Proteomes" id="UP001056120">
    <property type="component" value="Linkage Group LG23"/>
</dbReference>
<gene>
    <name evidence="1" type="ORF">L1987_69389</name>
</gene>
<dbReference type="EMBL" id="CM042040">
    <property type="protein sequence ID" value="KAI3717641.1"/>
    <property type="molecule type" value="Genomic_DNA"/>
</dbReference>
<evidence type="ECO:0000313" key="2">
    <source>
        <dbReference type="Proteomes" id="UP001056120"/>
    </source>
</evidence>
<comment type="caution">
    <text evidence="1">The sequence shown here is derived from an EMBL/GenBank/DDBJ whole genome shotgun (WGS) entry which is preliminary data.</text>
</comment>
<organism evidence="1 2">
    <name type="scientific">Smallanthus sonchifolius</name>
    <dbReference type="NCBI Taxonomy" id="185202"/>
    <lineage>
        <taxon>Eukaryota</taxon>
        <taxon>Viridiplantae</taxon>
        <taxon>Streptophyta</taxon>
        <taxon>Embryophyta</taxon>
        <taxon>Tracheophyta</taxon>
        <taxon>Spermatophyta</taxon>
        <taxon>Magnoliopsida</taxon>
        <taxon>eudicotyledons</taxon>
        <taxon>Gunneridae</taxon>
        <taxon>Pentapetalae</taxon>
        <taxon>asterids</taxon>
        <taxon>campanulids</taxon>
        <taxon>Asterales</taxon>
        <taxon>Asteraceae</taxon>
        <taxon>Asteroideae</taxon>
        <taxon>Heliantheae alliance</taxon>
        <taxon>Millerieae</taxon>
        <taxon>Smallanthus</taxon>
    </lineage>
</organism>
<evidence type="ECO:0000313" key="1">
    <source>
        <dbReference type="EMBL" id="KAI3717641.1"/>
    </source>
</evidence>